<dbReference type="EMBL" id="BSQG01000001">
    <property type="protein sequence ID" value="GLU46646.1"/>
    <property type="molecule type" value="Genomic_DNA"/>
</dbReference>
<dbReference type="AlphaFoldDB" id="A0A9W6P3T5"/>
<keyword evidence="2" id="KW-0812">Transmembrane</keyword>
<organism evidence="3 4">
    <name type="scientific">Nocardiopsis ansamitocini</name>
    <dbReference type="NCBI Taxonomy" id="1670832"/>
    <lineage>
        <taxon>Bacteria</taxon>
        <taxon>Bacillati</taxon>
        <taxon>Actinomycetota</taxon>
        <taxon>Actinomycetes</taxon>
        <taxon>Streptosporangiales</taxon>
        <taxon>Nocardiopsidaceae</taxon>
        <taxon>Nocardiopsis</taxon>
    </lineage>
</organism>
<keyword evidence="4" id="KW-1185">Reference proteome</keyword>
<evidence type="ECO:0000256" key="2">
    <source>
        <dbReference type="SAM" id="Phobius"/>
    </source>
</evidence>
<feature type="transmembrane region" description="Helical" evidence="2">
    <location>
        <begin position="82"/>
        <end position="100"/>
    </location>
</feature>
<keyword evidence="2" id="KW-0472">Membrane</keyword>
<gene>
    <name evidence="3" type="ORF">Nans01_09970</name>
</gene>
<evidence type="ECO:0000256" key="1">
    <source>
        <dbReference type="SAM" id="MobiDB-lite"/>
    </source>
</evidence>
<comment type="caution">
    <text evidence="3">The sequence shown here is derived from an EMBL/GenBank/DDBJ whole genome shotgun (WGS) entry which is preliminary data.</text>
</comment>
<evidence type="ECO:0000313" key="4">
    <source>
        <dbReference type="Proteomes" id="UP001165092"/>
    </source>
</evidence>
<feature type="region of interest" description="Disordered" evidence="1">
    <location>
        <begin position="51"/>
        <end position="75"/>
    </location>
</feature>
<evidence type="ECO:0008006" key="5">
    <source>
        <dbReference type="Google" id="ProtNLM"/>
    </source>
</evidence>
<accession>A0A9W6P3T5</accession>
<evidence type="ECO:0000313" key="3">
    <source>
        <dbReference type="EMBL" id="GLU46646.1"/>
    </source>
</evidence>
<keyword evidence="2" id="KW-1133">Transmembrane helix</keyword>
<protein>
    <recommendedName>
        <fullName evidence="5">DUF3558 domain-containing protein</fullName>
    </recommendedName>
</protein>
<proteinExistence type="predicted"/>
<dbReference type="Proteomes" id="UP001165092">
    <property type="component" value="Unassembled WGS sequence"/>
</dbReference>
<sequence>MCRGECVNHQDGSGACGGPDADGLSAFSRRPLVEREVGAFAPGWSSIYQGQDAHDSTAAAPAEASGPDPLLSEPSGRRRVRVAALVLAGGLLLGAAVLAAPRVPQWWASIGETMGAVESDDGPNRLAAVLPPPLSSEFMGFAPGERAALPASCSAASDATTTCLGGVGARQGDGDNVADKSTCVWSRGPGQRTFTVTYLLAGPDAASATTATEAARSWFVQARRDSGGEDLGAPDVADETFLTGTADGAITGGIRAANVVAVLSYTEGEPGGYAPVAPVARHSARQAVQEIAAALG</sequence>
<reference evidence="3" key="1">
    <citation type="submission" date="2023-02" db="EMBL/GenBank/DDBJ databases">
        <title>Nocardiopsis ansamitocini NBRC 112285.</title>
        <authorList>
            <person name="Ichikawa N."/>
            <person name="Sato H."/>
            <person name="Tonouchi N."/>
        </authorList>
    </citation>
    <scope>NUCLEOTIDE SEQUENCE</scope>
    <source>
        <strain evidence="3">NBRC 112285</strain>
    </source>
</reference>
<name>A0A9W6P3T5_9ACTN</name>